<dbReference type="GeneID" id="106012166"/>
<evidence type="ECO:0000313" key="3">
    <source>
        <dbReference type="Proteomes" id="UP000694888"/>
    </source>
</evidence>
<protein>
    <submittedName>
        <fullName evidence="4">Uncharacterized protein LOC106012166</fullName>
    </submittedName>
</protein>
<feature type="coiled-coil region" evidence="1">
    <location>
        <begin position="12"/>
        <end position="46"/>
    </location>
</feature>
<dbReference type="Proteomes" id="UP000694888">
    <property type="component" value="Unplaced"/>
</dbReference>
<accession>A0ABM1VVH5</accession>
<reference evidence="4" key="1">
    <citation type="submission" date="2025-08" db="UniProtKB">
        <authorList>
            <consortium name="RefSeq"/>
        </authorList>
    </citation>
    <scope>IDENTIFICATION</scope>
</reference>
<keyword evidence="3" id="KW-1185">Reference proteome</keyword>
<feature type="coiled-coil region" evidence="1">
    <location>
        <begin position="73"/>
        <end position="107"/>
    </location>
</feature>
<evidence type="ECO:0000256" key="2">
    <source>
        <dbReference type="SAM" id="MobiDB-lite"/>
    </source>
</evidence>
<organism evidence="3 4">
    <name type="scientific">Aplysia californica</name>
    <name type="common">California sea hare</name>
    <dbReference type="NCBI Taxonomy" id="6500"/>
    <lineage>
        <taxon>Eukaryota</taxon>
        <taxon>Metazoa</taxon>
        <taxon>Spiralia</taxon>
        <taxon>Lophotrochozoa</taxon>
        <taxon>Mollusca</taxon>
        <taxon>Gastropoda</taxon>
        <taxon>Heterobranchia</taxon>
        <taxon>Euthyneura</taxon>
        <taxon>Tectipleura</taxon>
        <taxon>Aplysiida</taxon>
        <taxon>Aplysioidea</taxon>
        <taxon>Aplysiidae</taxon>
        <taxon>Aplysia</taxon>
    </lineage>
</organism>
<gene>
    <name evidence="4" type="primary">LOC106012166</name>
</gene>
<name>A0ABM1VVH5_APLCA</name>
<sequence length="324" mass="37828">MRKRIITPKKRANKLTYEIAKKEKQLSLMEKKYDELKQEMIKQAKMKSQYSVKNMKRREERNVKLRMGLRQEKSRLTSLINKKETENEFLKKQLKERIQENAKLKTKMFKQRKKVRRLLKEKKAAIARARYHGRRHDTKKAEELVEEEKEAEVEIETTNTKGEFTDETRFCVMDLTGLEVATGKIGQVMEAVGSFCRVKFSQLPSRTACQRIVDEGQVLAKTFIRKKALKRSKGFGMHKDGTTRKKVKILDTSISTEEGEAYCLGWTSVVSETGQAIAEERTEKLGEVMGKSKESEKIEILKKMKYYMNDRAANEKKSNRLLDE</sequence>
<proteinExistence type="predicted"/>
<feature type="region of interest" description="Disordered" evidence="2">
    <location>
        <begin position="130"/>
        <end position="149"/>
    </location>
</feature>
<evidence type="ECO:0000256" key="1">
    <source>
        <dbReference type="SAM" id="Coils"/>
    </source>
</evidence>
<dbReference type="RefSeq" id="XP_035826417.1">
    <property type="nucleotide sequence ID" value="XM_035970524.1"/>
</dbReference>
<evidence type="ECO:0000313" key="4">
    <source>
        <dbReference type="RefSeq" id="XP_035826417.1"/>
    </source>
</evidence>
<keyword evidence="1" id="KW-0175">Coiled coil</keyword>